<gene>
    <name evidence="2" type="ORF">AWB68_04131</name>
</gene>
<keyword evidence="3" id="KW-1185">Reference proteome</keyword>
<dbReference type="Proteomes" id="UP000054770">
    <property type="component" value="Unassembled WGS sequence"/>
</dbReference>
<dbReference type="InterPro" id="IPR020556">
    <property type="entry name" value="Amidase_CS"/>
</dbReference>
<evidence type="ECO:0000259" key="1">
    <source>
        <dbReference type="Pfam" id="PF01425"/>
    </source>
</evidence>
<dbReference type="AlphaFoldDB" id="A0A158JSN5"/>
<dbReference type="PANTHER" id="PTHR42678">
    <property type="entry name" value="AMIDASE"/>
    <property type="match status" value="1"/>
</dbReference>
<dbReference type="RefSeq" id="WP_087646255.1">
    <property type="nucleotide sequence ID" value="NZ_FCON02000047.1"/>
</dbReference>
<organism evidence="2 3">
    <name type="scientific">Caballeronia choica</name>
    <dbReference type="NCBI Taxonomy" id="326476"/>
    <lineage>
        <taxon>Bacteria</taxon>
        <taxon>Pseudomonadati</taxon>
        <taxon>Pseudomonadota</taxon>
        <taxon>Betaproteobacteria</taxon>
        <taxon>Burkholderiales</taxon>
        <taxon>Burkholderiaceae</taxon>
        <taxon>Caballeronia</taxon>
    </lineage>
</organism>
<dbReference type="OrthoDB" id="9811471at2"/>
<evidence type="ECO:0000313" key="3">
    <source>
        <dbReference type="Proteomes" id="UP000054770"/>
    </source>
</evidence>
<dbReference type="Gene3D" id="3.90.1300.10">
    <property type="entry name" value="Amidase signature (AS) domain"/>
    <property type="match status" value="1"/>
</dbReference>
<sequence>MSTFLLQEATIESVQTAFRDGSLTAVALVEAYLGRIEAIDRNGPKLNAIVTINPNVLDEARALDSAFGQTGRLQGPLHGVPVLVKDQIETAGIETSFGSVAMQGYIPENDATAITQLKAAGALILGKTAMPDFATSWFGFSSRSGETRNPYDIEHDCGGSSGGTAAAVAANLGLVGIGEDTGGSIRLPASFNNLVGVRVTPGLISRDGMSPLVVFQDTAGPITRTVRDAAIVLDSLVGYDPADEYTVAHTIAAHKGSYTDHLDAAGLEGVRIGILTQAFGDDSNPECAQVNAVVRRALDDMRRAGAQTVDVFVPDLLERILETSLYLTHSRADISTFLAERETMPYRSLEAIRRDGKFHPVLDLLQAVFEGPEHPEDDANYYRKLAARDRFQRLVVKVMADANVQALCYPTVQVLPPKKDDVRAGKTNTLTFPTNTLIASQTWMPSICVPAGFAQSGLPVGMELVVLPYHEPDLFRFGFAFEQASRARRAPDLDAS</sequence>
<feature type="domain" description="Amidase" evidence="1">
    <location>
        <begin position="28"/>
        <end position="474"/>
    </location>
</feature>
<dbReference type="SUPFAM" id="SSF75304">
    <property type="entry name" value="Amidase signature (AS) enzymes"/>
    <property type="match status" value="1"/>
</dbReference>
<dbReference type="EMBL" id="FCON02000047">
    <property type="protein sequence ID" value="SAL71441.1"/>
    <property type="molecule type" value="Genomic_DNA"/>
</dbReference>
<dbReference type="Pfam" id="PF01425">
    <property type="entry name" value="Amidase"/>
    <property type="match status" value="1"/>
</dbReference>
<name>A0A158JSN5_9BURK</name>
<accession>A0A158JSN5</accession>
<evidence type="ECO:0000313" key="2">
    <source>
        <dbReference type="EMBL" id="SAL71441.1"/>
    </source>
</evidence>
<dbReference type="PROSITE" id="PS00571">
    <property type="entry name" value="AMIDASES"/>
    <property type="match status" value="1"/>
</dbReference>
<dbReference type="InterPro" id="IPR023631">
    <property type="entry name" value="Amidase_dom"/>
</dbReference>
<dbReference type="PANTHER" id="PTHR42678:SF34">
    <property type="entry name" value="OS04G0183300 PROTEIN"/>
    <property type="match status" value="1"/>
</dbReference>
<reference evidence="2" key="1">
    <citation type="submission" date="2016-01" db="EMBL/GenBank/DDBJ databases">
        <authorList>
            <person name="Peeters C."/>
        </authorList>
    </citation>
    <scope>NUCLEOTIDE SEQUENCE [LARGE SCALE GENOMIC DNA]</scope>
    <source>
        <strain evidence="2">LMG 22940</strain>
    </source>
</reference>
<proteinExistence type="predicted"/>
<dbReference type="InterPro" id="IPR036928">
    <property type="entry name" value="AS_sf"/>
</dbReference>
<comment type="caution">
    <text evidence="2">The sequence shown here is derived from an EMBL/GenBank/DDBJ whole genome shotgun (WGS) entry which is preliminary data.</text>
</comment>
<protein>
    <submittedName>
        <fullName evidence="2">Amidase</fullName>
    </submittedName>
</protein>